<keyword evidence="2" id="KW-0479">Metal-binding</keyword>
<dbReference type="PROSITE" id="PS00973">
    <property type="entry name" value="USP_2"/>
    <property type="match status" value="1"/>
</dbReference>
<protein>
    <recommendedName>
        <fullName evidence="6">Ubiquitin carboxyl-terminal hydrolase</fullName>
        <ecNumber evidence="6">3.4.19.12</ecNumber>
    </recommendedName>
</protein>
<keyword evidence="3 5" id="KW-0863">Zinc-finger</keyword>
<dbReference type="OMA" id="MHFNDHT"/>
<keyword evidence="4" id="KW-0862">Zinc</keyword>
<feature type="domain" description="USP" evidence="7">
    <location>
        <begin position="218"/>
        <end position="532"/>
    </location>
</feature>
<dbReference type="EnsemblMetazoa" id="CJA09509.1">
    <property type="protein sequence ID" value="CJA09509.1"/>
    <property type="gene ID" value="WBGene00128712"/>
</dbReference>
<dbReference type="PROSITE" id="PS50235">
    <property type="entry name" value="USP_3"/>
    <property type="match status" value="1"/>
</dbReference>
<keyword evidence="6" id="KW-0645">Protease</keyword>
<dbReference type="GO" id="GO:0006508">
    <property type="term" value="P:proteolysis"/>
    <property type="evidence" value="ECO:0007669"/>
    <property type="project" value="UniProtKB-KW"/>
</dbReference>
<dbReference type="AlphaFoldDB" id="A0A8R1DQN6"/>
<evidence type="ECO:0000256" key="3">
    <source>
        <dbReference type="ARBA" id="ARBA00022771"/>
    </source>
</evidence>
<evidence type="ECO:0000313" key="9">
    <source>
        <dbReference type="EnsemblMetazoa" id="CJA09509.1"/>
    </source>
</evidence>
<reference evidence="9" key="2">
    <citation type="submission" date="2022-06" db="UniProtKB">
        <authorList>
            <consortium name="EnsemblMetazoa"/>
        </authorList>
    </citation>
    <scope>IDENTIFICATION</scope>
    <source>
        <strain evidence="9">DF5081</strain>
    </source>
</reference>
<dbReference type="PROSITE" id="PS50271">
    <property type="entry name" value="ZF_UBP"/>
    <property type="match status" value="1"/>
</dbReference>
<comment type="similarity">
    <text evidence="6">Belongs to the peptidase C19 family.</text>
</comment>
<dbReference type="Pfam" id="PF00443">
    <property type="entry name" value="UCH"/>
    <property type="match status" value="1"/>
</dbReference>
<keyword evidence="10" id="KW-1185">Reference proteome</keyword>
<proteinExistence type="inferred from homology"/>
<evidence type="ECO:0000259" key="7">
    <source>
        <dbReference type="PROSITE" id="PS50235"/>
    </source>
</evidence>
<dbReference type="Proteomes" id="UP000005237">
    <property type="component" value="Unassembled WGS sequence"/>
</dbReference>
<sequence>MHCSHITAEKCVERVPKDMFRKKQIMEDMNLFLEGNGNRGGGGTRTQEKFKTFCDECDSCNKSLMCLSCGRILCGRDDFGHAIEHFEDTGHSVVIDCISFELFCYNCDNEVTLDFEPSLYAVTKSLRLLFDREDVMEGGDGELLPQTSQAVTHLSDTLATNLRINGADKKGGSKKKRGKKGKVSPMFDTPFKANVIDCTPSVVAATSSGSAEIAYRPRGLRNIGNTCFMNAVLQALACIDEFKDYILNLPSLEDYVEEEKNAKNGNCFLTDEYRKLLIAMSARNFREAATPSEFREAFVSACPRFRGFRQHDSHEFMRYLLDQMHTEMKKCRHLPEMPDDKVTPIAKHFEGILQSSVICQTCGNCSNKNDEFMDLSLDIPRMNKGRIRLSDCLETFFERETLDKGEKPECSKCKTKQTCTKQMFIKKLPDALCLHIKRFRDNGGKMDTHIEYPIAGLSVDDYLTDESDEPPCVYDLHSIIVHIGYGCGSGHYIALGKRAGEKWYQFDDSVVKAIDTSFVTKQKAYVLLYTKTSRKP</sequence>
<dbReference type="PANTHER" id="PTHR21646">
    <property type="entry name" value="UBIQUITIN CARBOXYL-TERMINAL HYDROLASE"/>
    <property type="match status" value="1"/>
</dbReference>
<dbReference type="InterPro" id="IPR001394">
    <property type="entry name" value="Peptidase_C19_UCH"/>
</dbReference>
<evidence type="ECO:0000259" key="8">
    <source>
        <dbReference type="PROSITE" id="PS50271"/>
    </source>
</evidence>
<dbReference type="SUPFAM" id="SSF57850">
    <property type="entry name" value="RING/U-box"/>
    <property type="match status" value="1"/>
</dbReference>
<comment type="catalytic activity">
    <reaction evidence="1 6">
        <text>Thiol-dependent hydrolysis of ester, thioester, amide, peptide and isopeptide bonds formed by the C-terminal Gly of ubiquitin (a 76-residue protein attached to proteins as an intracellular targeting signal).</text>
        <dbReference type="EC" id="3.4.19.12"/>
    </reaction>
</comment>
<evidence type="ECO:0000256" key="6">
    <source>
        <dbReference type="RuleBase" id="RU366025"/>
    </source>
</evidence>
<evidence type="ECO:0000256" key="2">
    <source>
        <dbReference type="ARBA" id="ARBA00022723"/>
    </source>
</evidence>
<dbReference type="Pfam" id="PF02148">
    <property type="entry name" value="zf-UBP"/>
    <property type="match status" value="1"/>
</dbReference>
<dbReference type="PROSITE" id="PS00972">
    <property type="entry name" value="USP_1"/>
    <property type="match status" value="1"/>
</dbReference>
<feature type="domain" description="UBP-type" evidence="8">
    <location>
        <begin position="36"/>
        <end position="133"/>
    </location>
</feature>
<dbReference type="Gene3D" id="3.30.40.10">
    <property type="entry name" value="Zinc/RING finger domain, C3HC4 (zinc finger)"/>
    <property type="match status" value="1"/>
</dbReference>
<dbReference type="InterPro" id="IPR013083">
    <property type="entry name" value="Znf_RING/FYVE/PHD"/>
</dbReference>
<evidence type="ECO:0000313" key="10">
    <source>
        <dbReference type="Proteomes" id="UP000005237"/>
    </source>
</evidence>
<dbReference type="SUPFAM" id="SSF54001">
    <property type="entry name" value="Cysteine proteinases"/>
    <property type="match status" value="1"/>
</dbReference>
<keyword evidence="6" id="KW-0788">Thiol protease</keyword>
<organism evidence="9 10">
    <name type="scientific">Caenorhabditis japonica</name>
    <dbReference type="NCBI Taxonomy" id="281687"/>
    <lineage>
        <taxon>Eukaryota</taxon>
        <taxon>Metazoa</taxon>
        <taxon>Ecdysozoa</taxon>
        <taxon>Nematoda</taxon>
        <taxon>Chromadorea</taxon>
        <taxon>Rhabditida</taxon>
        <taxon>Rhabditina</taxon>
        <taxon>Rhabditomorpha</taxon>
        <taxon>Rhabditoidea</taxon>
        <taxon>Rhabditidae</taxon>
        <taxon>Peloderinae</taxon>
        <taxon>Caenorhabditis</taxon>
    </lineage>
</organism>
<evidence type="ECO:0000256" key="5">
    <source>
        <dbReference type="PROSITE-ProRule" id="PRU00502"/>
    </source>
</evidence>
<evidence type="ECO:0000256" key="1">
    <source>
        <dbReference type="ARBA" id="ARBA00000707"/>
    </source>
</evidence>
<dbReference type="InterPro" id="IPR001607">
    <property type="entry name" value="Znf_UBP"/>
</dbReference>
<evidence type="ECO:0000256" key="4">
    <source>
        <dbReference type="ARBA" id="ARBA00022833"/>
    </source>
</evidence>
<keyword evidence="6" id="KW-0378">Hydrolase</keyword>
<dbReference type="InterPro" id="IPR018200">
    <property type="entry name" value="USP_CS"/>
</dbReference>
<keyword evidence="6" id="KW-0833">Ubl conjugation pathway</keyword>
<dbReference type="GO" id="GO:0004843">
    <property type="term" value="F:cysteine-type deubiquitinase activity"/>
    <property type="evidence" value="ECO:0007669"/>
    <property type="project" value="UniProtKB-UniRule"/>
</dbReference>
<dbReference type="SMART" id="SM00290">
    <property type="entry name" value="ZnF_UBP"/>
    <property type="match status" value="1"/>
</dbReference>
<dbReference type="GO" id="GO:0016579">
    <property type="term" value="P:protein deubiquitination"/>
    <property type="evidence" value="ECO:0007669"/>
    <property type="project" value="InterPro"/>
</dbReference>
<dbReference type="InterPro" id="IPR050185">
    <property type="entry name" value="Ub_carboxyl-term_hydrolase"/>
</dbReference>
<reference evidence="10" key="1">
    <citation type="submission" date="2010-08" db="EMBL/GenBank/DDBJ databases">
        <authorList>
            <consortium name="Caenorhabditis japonica Sequencing Consortium"/>
            <person name="Wilson R.K."/>
        </authorList>
    </citation>
    <scope>NUCLEOTIDE SEQUENCE [LARGE SCALE GENOMIC DNA]</scope>
    <source>
        <strain evidence="10">DF5081</strain>
    </source>
</reference>
<dbReference type="InterPro" id="IPR038765">
    <property type="entry name" value="Papain-like_cys_pep_sf"/>
</dbReference>
<name>A0A8R1DQN6_CAEJA</name>
<dbReference type="Gene3D" id="3.90.70.10">
    <property type="entry name" value="Cysteine proteinases"/>
    <property type="match status" value="1"/>
</dbReference>
<dbReference type="GO" id="GO:0008270">
    <property type="term" value="F:zinc ion binding"/>
    <property type="evidence" value="ECO:0007669"/>
    <property type="project" value="UniProtKB-KW"/>
</dbReference>
<dbReference type="PANTHER" id="PTHR21646:SF19">
    <property type="entry name" value="UBIQUITIN CARBOXYL-TERMINAL HYDROLASE 3"/>
    <property type="match status" value="1"/>
</dbReference>
<accession>A0A8R1DQN6</accession>
<dbReference type="InterPro" id="IPR028889">
    <property type="entry name" value="USP"/>
</dbReference>
<dbReference type="EC" id="3.4.19.12" evidence="6"/>